<dbReference type="PROSITE" id="PS50071">
    <property type="entry name" value="HOMEOBOX_2"/>
    <property type="match status" value="1"/>
</dbReference>
<keyword evidence="10" id="KW-1185">Reference proteome</keyword>
<name>A0A0D7AHS9_9AGAR</name>
<dbReference type="EMBL" id="KN881666">
    <property type="protein sequence ID" value="KIY51294.1"/>
    <property type="molecule type" value="Genomic_DNA"/>
</dbReference>
<sequence>MYNPRTLENIRSLSRKILASLSCKILASCPDFALVHKHREQPVLLGELPPIDLSRIRTRLAHFDRLSVRTRRLFLDVFCEQAAPLAGTVRQACQKISLQLPDSGIPVLEKLQSHLYRGHMERLEAAFLSHVEKIYSEKVRLSIEQASKPKFNHRYAAVLVQYYEQNRYPTQKDRRLLAQITGMTERQIHCWFQNRRSRRGDANTPLTQRSGNNHQLASTSRDRMVNHLEGLSSSMNSGRKVSLHHLPTPPPESRKTSVAVPSSPSMTPAFGANGEIDVSRDRLEQYLQRELPNSLFGLRKHRIGSNNLTGVLGSEPLITIVSDGSGHHFTPSGADFAAPTPSYAFPTSYNSDYADPFESARDPTRPPHFSVPWSRTPAARRRSEILPDEQIDELCTQFQGLQVRDGKVPKVPVALRDVIKDFPQGYAARLGVTSFVHPGRSLAMVAQDGHVVPRQLPVPIIATECGPPAAVVNVPLTTSADVTSISPAMLALPKTRLRPRRPLHAPVIHPQDFIAGPGETVWDAIGRSEPSNLPLPDVRQEPCWMPMAPTTGNDGFASEPDVAALLAQCDFKIDLDSALLNSLSGEQGPPIDSIFGDVLLDEITYRDVASFNTSVLNESVMLDAATGEAGTFDATEVFRGTAFDDPAYDLTSSYLARTPGNLSRQSSVSSLSSNTSSGSSFSDVSVASSASSLTSSPRSGATWVSSRESSPGYAETSRNLYHRQESGLVNQVPATVQPMDFLQLRLPSGQALSDSGLSPLDMEYNAGVFGFETNSTAFQAPVMDTDLFAMDSGWSVMLPKIMHADKLTGFIALPAPQPCLFAIAFYRTGPVVPLPCFDPGWSIVDLGMAYVLDLEPL</sequence>
<dbReference type="GO" id="GO:0005634">
    <property type="term" value="C:nucleus"/>
    <property type="evidence" value="ECO:0007669"/>
    <property type="project" value="UniProtKB-SubCell"/>
</dbReference>
<feature type="region of interest" description="Disordered" evidence="7">
    <location>
        <begin position="357"/>
        <end position="376"/>
    </location>
</feature>
<dbReference type="PANTHER" id="PTHR46123:SF7">
    <property type="entry name" value="DOUBLE HOMEOBOX PROTEIN A"/>
    <property type="match status" value="1"/>
</dbReference>
<dbReference type="InterPro" id="IPR001356">
    <property type="entry name" value="HD"/>
</dbReference>
<dbReference type="Pfam" id="PF00046">
    <property type="entry name" value="Homeodomain"/>
    <property type="match status" value="1"/>
</dbReference>
<evidence type="ECO:0000313" key="9">
    <source>
        <dbReference type="EMBL" id="KIY51294.1"/>
    </source>
</evidence>
<dbReference type="GO" id="GO:0000977">
    <property type="term" value="F:RNA polymerase II transcription regulatory region sequence-specific DNA binding"/>
    <property type="evidence" value="ECO:0007669"/>
    <property type="project" value="TreeGrafter"/>
</dbReference>
<dbReference type="GO" id="GO:0000981">
    <property type="term" value="F:DNA-binding transcription factor activity, RNA polymerase II-specific"/>
    <property type="evidence" value="ECO:0007669"/>
    <property type="project" value="TreeGrafter"/>
</dbReference>
<feature type="DNA-binding region" description="Homeobox" evidence="5">
    <location>
        <begin position="144"/>
        <end position="203"/>
    </location>
</feature>
<keyword evidence="3 5" id="KW-0371">Homeobox</keyword>
<feature type="compositionally biased region" description="Low complexity" evidence="7">
    <location>
        <begin position="690"/>
        <end position="702"/>
    </location>
</feature>
<reference evidence="9 10" key="1">
    <citation type="journal article" date="2015" name="Fungal Genet. Biol.">
        <title>Evolution of novel wood decay mechanisms in Agaricales revealed by the genome sequences of Fistulina hepatica and Cylindrobasidium torrendii.</title>
        <authorList>
            <person name="Floudas D."/>
            <person name="Held B.W."/>
            <person name="Riley R."/>
            <person name="Nagy L.G."/>
            <person name="Koehler G."/>
            <person name="Ransdell A.S."/>
            <person name="Younus H."/>
            <person name="Chow J."/>
            <person name="Chiniquy J."/>
            <person name="Lipzen A."/>
            <person name="Tritt A."/>
            <person name="Sun H."/>
            <person name="Haridas S."/>
            <person name="LaButti K."/>
            <person name="Ohm R.A."/>
            <person name="Kues U."/>
            <person name="Blanchette R.A."/>
            <person name="Grigoriev I.V."/>
            <person name="Minto R.E."/>
            <person name="Hibbett D.S."/>
        </authorList>
    </citation>
    <scope>NUCLEOTIDE SEQUENCE [LARGE SCALE GENOMIC DNA]</scope>
    <source>
        <strain evidence="9 10">ATCC 64428</strain>
    </source>
</reference>
<dbReference type="Gene3D" id="1.10.10.60">
    <property type="entry name" value="Homeodomain-like"/>
    <property type="match status" value="1"/>
</dbReference>
<evidence type="ECO:0000256" key="7">
    <source>
        <dbReference type="SAM" id="MobiDB-lite"/>
    </source>
</evidence>
<evidence type="ECO:0000259" key="8">
    <source>
        <dbReference type="PROSITE" id="PS50071"/>
    </source>
</evidence>
<evidence type="ECO:0000313" key="10">
    <source>
        <dbReference type="Proteomes" id="UP000054144"/>
    </source>
</evidence>
<proteinExistence type="predicted"/>
<organism evidence="9 10">
    <name type="scientific">Fistulina hepatica ATCC 64428</name>
    <dbReference type="NCBI Taxonomy" id="1128425"/>
    <lineage>
        <taxon>Eukaryota</taxon>
        <taxon>Fungi</taxon>
        <taxon>Dikarya</taxon>
        <taxon>Basidiomycota</taxon>
        <taxon>Agaricomycotina</taxon>
        <taxon>Agaricomycetes</taxon>
        <taxon>Agaricomycetidae</taxon>
        <taxon>Agaricales</taxon>
        <taxon>Fistulinaceae</taxon>
        <taxon>Fistulina</taxon>
    </lineage>
</organism>
<evidence type="ECO:0000256" key="3">
    <source>
        <dbReference type="ARBA" id="ARBA00023155"/>
    </source>
</evidence>
<evidence type="ECO:0000256" key="4">
    <source>
        <dbReference type="ARBA" id="ARBA00023242"/>
    </source>
</evidence>
<dbReference type="PANTHER" id="PTHR46123">
    <property type="entry name" value="MIX-TYPE HOMEOBOX GENE 1-RELATED"/>
    <property type="match status" value="1"/>
</dbReference>
<comment type="subcellular location">
    <subcellularLocation>
        <location evidence="1 5 6">Nucleus</location>
    </subcellularLocation>
</comment>
<gene>
    <name evidence="9" type="ORF">FISHEDRAFT_70932</name>
</gene>
<feature type="region of interest" description="Disordered" evidence="7">
    <location>
        <begin position="660"/>
        <end position="679"/>
    </location>
</feature>
<dbReference type="AlphaFoldDB" id="A0A0D7AHS9"/>
<feature type="region of interest" description="Disordered" evidence="7">
    <location>
        <begin position="690"/>
        <end position="715"/>
    </location>
</feature>
<feature type="domain" description="Homeobox" evidence="8">
    <location>
        <begin position="142"/>
        <end position="202"/>
    </location>
</feature>
<feature type="region of interest" description="Disordered" evidence="7">
    <location>
        <begin position="232"/>
        <end position="273"/>
    </location>
</feature>
<evidence type="ECO:0000256" key="5">
    <source>
        <dbReference type="PROSITE-ProRule" id="PRU00108"/>
    </source>
</evidence>
<dbReference type="SUPFAM" id="SSF46689">
    <property type="entry name" value="Homeodomain-like"/>
    <property type="match status" value="1"/>
</dbReference>
<dbReference type="InterPro" id="IPR051306">
    <property type="entry name" value="Homeobox_regulator"/>
</dbReference>
<evidence type="ECO:0000256" key="6">
    <source>
        <dbReference type="RuleBase" id="RU000682"/>
    </source>
</evidence>
<dbReference type="OrthoDB" id="6159439at2759"/>
<evidence type="ECO:0000256" key="2">
    <source>
        <dbReference type="ARBA" id="ARBA00023125"/>
    </source>
</evidence>
<feature type="region of interest" description="Disordered" evidence="7">
    <location>
        <begin position="199"/>
        <end position="220"/>
    </location>
</feature>
<feature type="compositionally biased region" description="Polar residues" evidence="7">
    <location>
        <begin position="204"/>
        <end position="219"/>
    </location>
</feature>
<keyword evidence="2 5" id="KW-0238">DNA-binding</keyword>
<evidence type="ECO:0000256" key="1">
    <source>
        <dbReference type="ARBA" id="ARBA00004123"/>
    </source>
</evidence>
<accession>A0A0D7AHS9</accession>
<dbReference type="Proteomes" id="UP000054144">
    <property type="component" value="Unassembled WGS sequence"/>
</dbReference>
<protein>
    <recommendedName>
        <fullName evidence="8">Homeobox domain-containing protein</fullName>
    </recommendedName>
</protein>
<keyword evidence="4 5" id="KW-0539">Nucleus</keyword>
<dbReference type="SMART" id="SM00389">
    <property type="entry name" value="HOX"/>
    <property type="match status" value="1"/>
</dbReference>
<dbReference type="CDD" id="cd00086">
    <property type="entry name" value="homeodomain"/>
    <property type="match status" value="1"/>
</dbReference>
<dbReference type="InterPro" id="IPR009057">
    <property type="entry name" value="Homeodomain-like_sf"/>
</dbReference>